<dbReference type="RefSeq" id="WP_167960179.1">
    <property type="nucleotide sequence ID" value="NZ_JAATJJ010000001.1"/>
</dbReference>
<accession>A0A846QRN5</accession>
<gene>
    <name evidence="2" type="ORF">GGR42_000319</name>
</gene>
<evidence type="ECO:0000313" key="3">
    <source>
        <dbReference type="Proteomes" id="UP000590442"/>
    </source>
</evidence>
<sequence>MDVLNEIIQNSAIGSLSKVYKSIVLLLFSTIVAVLMIMLVYVILNGSQLTFNFGY</sequence>
<name>A0A846QRN5_9FLAO</name>
<proteinExistence type="predicted"/>
<comment type="caution">
    <text evidence="2">The sequence shown here is derived from an EMBL/GenBank/DDBJ whole genome shotgun (WGS) entry which is preliminary data.</text>
</comment>
<organism evidence="2 3">
    <name type="scientific">Saonia flava</name>
    <dbReference type="NCBI Taxonomy" id="523696"/>
    <lineage>
        <taxon>Bacteria</taxon>
        <taxon>Pseudomonadati</taxon>
        <taxon>Bacteroidota</taxon>
        <taxon>Flavobacteriia</taxon>
        <taxon>Flavobacteriales</taxon>
        <taxon>Flavobacteriaceae</taxon>
        <taxon>Saonia</taxon>
    </lineage>
</organism>
<dbReference type="EMBL" id="JAATJJ010000001">
    <property type="protein sequence ID" value="NJB69857.1"/>
    <property type="molecule type" value="Genomic_DNA"/>
</dbReference>
<keyword evidence="1" id="KW-0472">Membrane</keyword>
<dbReference type="Proteomes" id="UP000590442">
    <property type="component" value="Unassembled WGS sequence"/>
</dbReference>
<evidence type="ECO:0000313" key="2">
    <source>
        <dbReference type="EMBL" id="NJB69857.1"/>
    </source>
</evidence>
<evidence type="ECO:0000256" key="1">
    <source>
        <dbReference type="SAM" id="Phobius"/>
    </source>
</evidence>
<keyword evidence="1" id="KW-0812">Transmembrane</keyword>
<reference evidence="2 3" key="1">
    <citation type="submission" date="2020-03" db="EMBL/GenBank/DDBJ databases">
        <title>Genomic Encyclopedia of Type Strains, Phase IV (KMG-IV): sequencing the most valuable type-strain genomes for metagenomic binning, comparative biology and taxonomic classification.</title>
        <authorList>
            <person name="Goeker M."/>
        </authorList>
    </citation>
    <scope>NUCLEOTIDE SEQUENCE [LARGE SCALE GENOMIC DNA]</scope>
    <source>
        <strain evidence="2 3">DSM 29762</strain>
    </source>
</reference>
<keyword evidence="3" id="KW-1185">Reference proteome</keyword>
<keyword evidence="1" id="KW-1133">Transmembrane helix</keyword>
<feature type="transmembrane region" description="Helical" evidence="1">
    <location>
        <begin position="23"/>
        <end position="44"/>
    </location>
</feature>
<dbReference type="AlphaFoldDB" id="A0A846QRN5"/>
<protein>
    <submittedName>
        <fullName evidence="2">Uncharacterized protein</fullName>
    </submittedName>
</protein>